<proteinExistence type="predicted"/>
<sequence>MKVEVVANKKTLSMDLAGSAKFGELMKTLNIEEGLDVAKQVFLYDHKQIRMPSYEGGKLVVYDGKTREVTEDKTLDDLKIDGSEPLVCGELQDEWLEDMKWGAFSHTIYEADYLKHREFIVFNAQQQH</sequence>
<name>A0A7S1LSS0_ALECA</name>
<reference evidence="1" key="1">
    <citation type="submission" date="2021-01" db="EMBL/GenBank/DDBJ databases">
        <authorList>
            <person name="Corre E."/>
            <person name="Pelletier E."/>
            <person name="Niang G."/>
            <person name="Scheremetjew M."/>
            <person name="Finn R."/>
            <person name="Kale V."/>
            <person name="Holt S."/>
            <person name="Cochrane G."/>
            <person name="Meng A."/>
            <person name="Brown T."/>
            <person name="Cohen L."/>
        </authorList>
    </citation>
    <scope>NUCLEOTIDE SEQUENCE</scope>
    <source>
        <strain evidence="1">OF101</strain>
    </source>
</reference>
<organism evidence="1">
    <name type="scientific">Alexandrium catenella</name>
    <name type="common">Red tide dinoflagellate</name>
    <name type="synonym">Gonyaulax catenella</name>
    <dbReference type="NCBI Taxonomy" id="2925"/>
    <lineage>
        <taxon>Eukaryota</taxon>
        <taxon>Sar</taxon>
        <taxon>Alveolata</taxon>
        <taxon>Dinophyceae</taxon>
        <taxon>Gonyaulacales</taxon>
        <taxon>Pyrocystaceae</taxon>
        <taxon>Alexandrium</taxon>
    </lineage>
</organism>
<gene>
    <name evidence="1" type="ORF">ACAT0790_LOCUS13094</name>
</gene>
<evidence type="ECO:0000313" key="1">
    <source>
        <dbReference type="EMBL" id="CAD9112333.1"/>
    </source>
</evidence>
<dbReference type="EMBL" id="HBGE01021688">
    <property type="protein sequence ID" value="CAD9112333.1"/>
    <property type="molecule type" value="Transcribed_RNA"/>
</dbReference>
<protein>
    <submittedName>
        <fullName evidence="1">Uncharacterized protein</fullName>
    </submittedName>
</protein>
<accession>A0A7S1LSS0</accession>
<dbReference type="AlphaFoldDB" id="A0A7S1LSS0"/>